<evidence type="ECO:0000313" key="2">
    <source>
        <dbReference type="Proteomes" id="UP000705379"/>
    </source>
</evidence>
<evidence type="ECO:0000313" key="1">
    <source>
        <dbReference type="EMBL" id="MBS8261346.1"/>
    </source>
</evidence>
<dbReference type="Proteomes" id="UP000705379">
    <property type="component" value="Unassembled WGS sequence"/>
</dbReference>
<dbReference type="EMBL" id="QTKU01000003">
    <property type="protein sequence ID" value="MBS8261346.1"/>
    <property type="molecule type" value="Genomic_DNA"/>
</dbReference>
<comment type="caution">
    <text evidence="1">The sequence shown here is derived from an EMBL/GenBank/DDBJ whole genome shotgun (WGS) entry which is preliminary data.</text>
</comment>
<name>A0A944CFM5_9HYPH</name>
<reference evidence="1" key="1">
    <citation type="submission" date="2018-08" db="EMBL/GenBank/DDBJ databases">
        <authorList>
            <person name="Jin W."/>
            <person name="Wang H."/>
            <person name="Yang Y."/>
            <person name="Li M."/>
            <person name="Liu J."/>
        </authorList>
    </citation>
    <scope>NUCLEOTIDE SEQUENCE</scope>
    <source>
        <strain evidence="1">AESS21</strain>
    </source>
</reference>
<organism evidence="1 2">
    <name type="scientific">Roseibium polysiphoniae</name>
    <dbReference type="NCBI Taxonomy" id="2571221"/>
    <lineage>
        <taxon>Bacteria</taxon>
        <taxon>Pseudomonadati</taxon>
        <taxon>Pseudomonadota</taxon>
        <taxon>Alphaproteobacteria</taxon>
        <taxon>Hyphomicrobiales</taxon>
        <taxon>Stappiaceae</taxon>
        <taxon>Roseibium</taxon>
    </lineage>
</organism>
<protein>
    <submittedName>
        <fullName evidence="1">Uncharacterized protein</fullName>
    </submittedName>
</protein>
<accession>A0A944CFM5</accession>
<proteinExistence type="predicted"/>
<sequence length="256" mass="28370">MPTPTPIALIKPANRLFATIDIDTHTNQFKAGQLPSTYYMTGVGPFLRLRPLHRSGFGMFEKATRVVGIYTGDWVSAETFQENRDTNDNILFSYLGDNATDITAAITALKGTAKTTQEIIDQNAAVHRPDLNNSIVYVDNGPLEGSVFGGDQVKTNNYYRPMKVVDATAADRNAHTGHAFATSEAAETFYGAHYPALLDQLMQLGQSAQVIKTDMSPRGVTVETPIQTDLQYYPEAMFENRAVQLNFLKRLYMSFV</sequence>
<gene>
    <name evidence="1" type="ORF">DYI23_14070</name>
</gene>
<dbReference type="AlphaFoldDB" id="A0A944CFM5"/>
<reference evidence="1" key="2">
    <citation type="journal article" date="2021" name="Microorganisms">
        <title>Bacterial Dimethylsulfoniopropionate Biosynthesis in the East China Sea.</title>
        <authorList>
            <person name="Liu J."/>
            <person name="Zhang Y."/>
            <person name="Liu J."/>
            <person name="Zhong H."/>
            <person name="Williams B.T."/>
            <person name="Zheng Y."/>
            <person name="Curson A.R.J."/>
            <person name="Sun C."/>
            <person name="Sun H."/>
            <person name="Song D."/>
            <person name="Wagner Mackenzie B."/>
            <person name="Bermejo Martinez A."/>
            <person name="Todd J.D."/>
            <person name="Zhang X.H."/>
        </authorList>
    </citation>
    <scope>NUCLEOTIDE SEQUENCE</scope>
    <source>
        <strain evidence="1">AESS21</strain>
    </source>
</reference>